<organism evidence="3 4">
    <name type="scientific">Arabis alpina</name>
    <name type="common">Alpine rock-cress</name>
    <dbReference type="NCBI Taxonomy" id="50452"/>
    <lineage>
        <taxon>Eukaryota</taxon>
        <taxon>Viridiplantae</taxon>
        <taxon>Streptophyta</taxon>
        <taxon>Embryophyta</taxon>
        <taxon>Tracheophyta</taxon>
        <taxon>Spermatophyta</taxon>
        <taxon>Magnoliopsida</taxon>
        <taxon>eudicotyledons</taxon>
        <taxon>Gunneridae</taxon>
        <taxon>Pentapetalae</taxon>
        <taxon>rosids</taxon>
        <taxon>malvids</taxon>
        <taxon>Brassicales</taxon>
        <taxon>Brassicaceae</taxon>
        <taxon>Arabideae</taxon>
        <taxon>Arabis</taxon>
    </lineage>
</organism>
<name>A0A087HSP1_ARAAL</name>
<feature type="compositionally biased region" description="Basic and acidic residues" evidence="2">
    <location>
        <begin position="1"/>
        <end position="14"/>
    </location>
</feature>
<dbReference type="Gramene" id="KFK45143">
    <property type="protein sequence ID" value="KFK45143"/>
    <property type="gene ID" value="AALP_AA1G349200"/>
</dbReference>
<feature type="region of interest" description="Disordered" evidence="2">
    <location>
        <begin position="133"/>
        <end position="176"/>
    </location>
</feature>
<feature type="compositionally biased region" description="Basic and acidic residues" evidence="2">
    <location>
        <begin position="24"/>
        <end position="40"/>
    </location>
</feature>
<evidence type="ECO:0000256" key="1">
    <source>
        <dbReference type="SAM" id="Coils"/>
    </source>
</evidence>
<feature type="region of interest" description="Disordered" evidence="2">
    <location>
        <begin position="1"/>
        <end position="67"/>
    </location>
</feature>
<keyword evidence="4" id="KW-1185">Reference proteome</keyword>
<dbReference type="OrthoDB" id="1118994at2759"/>
<keyword evidence="1" id="KW-0175">Coiled coil</keyword>
<gene>
    <name evidence="3" type="ordered locus">AALP_Aa1g349200</name>
</gene>
<dbReference type="AlphaFoldDB" id="A0A087HSP1"/>
<dbReference type="EMBL" id="CM002869">
    <property type="protein sequence ID" value="KFK45143.1"/>
    <property type="molecule type" value="Genomic_DNA"/>
</dbReference>
<feature type="compositionally biased region" description="Basic and acidic residues" evidence="2">
    <location>
        <begin position="133"/>
        <end position="142"/>
    </location>
</feature>
<sequence length="340" mass="38274">MTDKRRIADPKDVAPWDLEDGEISTDRSTREDQTARDDPPPARPARANPPTGEARANPPGEKSKEVPTTTVLVYELLQKMNKTLDSLLVSAERQNKANQAITNELKSLGADYRIPVLEPDVDDNEDLARRVVPDTELTESKRARQATTKGSNADPRQAASQQFSTLGDDDPAKRVVRDTKLRAEEMARRATTRAKHADPQRTTQQRFSTFDDEIGPEYTRHISKEEENAEWVEQAEVVEAKQAAIRALQDEITEFRASLSKTTADLKSLRSQMRRASSKTPEIDLILEQAHHNPFLTRITKARVSDPGKIRVPSYDDGTKNRADHLNEFNVAITRANFKE</sequence>
<protein>
    <submittedName>
        <fullName evidence="3">Uncharacterized protein</fullName>
    </submittedName>
</protein>
<evidence type="ECO:0000313" key="3">
    <source>
        <dbReference type="EMBL" id="KFK45143.1"/>
    </source>
</evidence>
<evidence type="ECO:0000256" key="2">
    <source>
        <dbReference type="SAM" id="MobiDB-lite"/>
    </source>
</evidence>
<feature type="coiled-coil region" evidence="1">
    <location>
        <begin position="238"/>
        <end position="279"/>
    </location>
</feature>
<accession>A0A087HSP1</accession>
<reference evidence="4" key="1">
    <citation type="journal article" date="2015" name="Nat. Plants">
        <title>Genome expansion of Arabis alpina linked with retrotransposition and reduced symmetric DNA methylation.</title>
        <authorList>
            <person name="Willing E.M."/>
            <person name="Rawat V."/>
            <person name="Mandakova T."/>
            <person name="Maumus F."/>
            <person name="James G.V."/>
            <person name="Nordstroem K.J."/>
            <person name="Becker C."/>
            <person name="Warthmann N."/>
            <person name="Chica C."/>
            <person name="Szarzynska B."/>
            <person name="Zytnicki M."/>
            <person name="Albani M.C."/>
            <person name="Kiefer C."/>
            <person name="Bergonzi S."/>
            <person name="Castaings L."/>
            <person name="Mateos J.L."/>
            <person name="Berns M.C."/>
            <person name="Bujdoso N."/>
            <person name="Piofczyk T."/>
            <person name="de Lorenzo L."/>
            <person name="Barrero-Sicilia C."/>
            <person name="Mateos I."/>
            <person name="Piednoel M."/>
            <person name="Hagmann J."/>
            <person name="Chen-Min-Tao R."/>
            <person name="Iglesias-Fernandez R."/>
            <person name="Schuster S.C."/>
            <person name="Alonso-Blanco C."/>
            <person name="Roudier F."/>
            <person name="Carbonero P."/>
            <person name="Paz-Ares J."/>
            <person name="Davis S.J."/>
            <person name="Pecinka A."/>
            <person name="Quesneville H."/>
            <person name="Colot V."/>
            <person name="Lysak M.A."/>
            <person name="Weigel D."/>
            <person name="Coupland G."/>
            <person name="Schneeberger K."/>
        </authorList>
    </citation>
    <scope>NUCLEOTIDE SEQUENCE [LARGE SCALE GENOMIC DNA]</scope>
    <source>
        <strain evidence="4">cv. Pajares</strain>
    </source>
</reference>
<proteinExistence type="predicted"/>
<dbReference type="eggNOG" id="KOG0017">
    <property type="taxonomic scope" value="Eukaryota"/>
</dbReference>
<dbReference type="Proteomes" id="UP000029120">
    <property type="component" value="Chromosome 1"/>
</dbReference>
<feature type="region of interest" description="Disordered" evidence="2">
    <location>
        <begin position="186"/>
        <end position="205"/>
    </location>
</feature>
<evidence type="ECO:0000313" key="4">
    <source>
        <dbReference type="Proteomes" id="UP000029120"/>
    </source>
</evidence>